<accession>A0A2G4RC31</accession>
<dbReference type="Proteomes" id="UP000228751">
    <property type="component" value="Unassembled WGS sequence"/>
</dbReference>
<sequence>MSPEMEDAVITFASVEPHPHMTELVEQNRLLRQDLADVLVELEEFRKKLVS</sequence>
<proteinExistence type="predicted"/>
<name>A0A2G4RC31_9PROT</name>
<reference evidence="1 2" key="1">
    <citation type="submission" date="2017-10" db="EMBL/GenBank/DDBJ databases">
        <title>Genomic analysis of the genus Acetobacter.</title>
        <authorList>
            <person name="Kim K.H."/>
            <person name="Chun B.H."/>
            <person name="Son A.R."/>
            <person name="Jeon C.O."/>
        </authorList>
    </citation>
    <scope>NUCLEOTIDE SEQUENCE [LARGE SCALE GENOMIC DNA]</scope>
    <source>
        <strain evidence="1 2">LHT 2458</strain>
    </source>
</reference>
<dbReference type="AlphaFoldDB" id="A0A2G4RC31"/>
<organism evidence="1 2">
    <name type="scientific">Acetobacter pomorum</name>
    <dbReference type="NCBI Taxonomy" id="65959"/>
    <lineage>
        <taxon>Bacteria</taxon>
        <taxon>Pseudomonadati</taxon>
        <taxon>Pseudomonadota</taxon>
        <taxon>Alphaproteobacteria</taxon>
        <taxon>Acetobacterales</taxon>
        <taxon>Acetobacteraceae</taxon>
        <taxon>Acetobacter</taxon>
    </lineage>
</organism>
<comment type="caution">
    <text evidence="1">The sequence shown here is derived from an EMBL/GenBank/DDBJ whole genome shotgun (WGS) entry which is preliminary data.</text>
</comment>
<keyword evidence="2" id="KW-1185">Reference proteome</keyword>
<evidence type="ECO:0000313" key="2">
    <source>
        <dbReference type="Proteomes" id="UP000228751"/>
    </source>
</evidence>
<evidence type="ECO:0000313" key="1">
    <source>
        <dbReference type="EMBL" id="PHY94149.1"/>
    </source>
</evidence>
<protein>
    <submittedName>
        <fullName evidence="1">Transcriptional regulator MerR</fullName>
    </submittedName>
</protein>
<dbReference type="EMBL" id="PEBQ01000108">
    <property type="protein sequence ID" value="PHY94149.1"/>
    <property type="molecule type" value="Genomic_DNA"/>
</dbReference>
<gene>
    <name evidence="1" type="ORF">CSR02_08235</name>
</gene>